<organism evidence="1">
    <name type="scientific">Arundo donax</name>
    <name type="common">Giant reed</name>
    <name type="synonym">Donax arundinaceus</name>
    <dbReference type="NCBI Taxonomy" id="35708"/>
    <lineage>
        <taxon>Eukaryota</taxon>
        <taxon>Viridiplantae</taxon>
        <taxon>Streptophyta</taxon>
        <taxon>Embryophyta</taxon>
        <taxon>Tracheophyta</taxon>
        <taxon>Spermatophyta</taxon>
        <taxon>Magnoliopsida</taxon>
        <taxon>Liliopsida</taxon>
        <taxon>Poales</taxon>
        <taxon>Poaceae</taxon>
        <taxon>PACMAD clade</taxon>
        <taxon>Arundinoideae</taxon>
        <taxon>Arundineae</taxon>
        <taxon>Arundo</taxon>
    </lineage>
</organism>
<accession>A0A0A8ZTM0</accession>
<proteinExistence type="predicted"/>
<name>A0A0A8ZTM0_ARUDO</name>
<evidence type="ECO:0000313" key="1">
    <source>
        <dbReference type="EMBL" id="JAD38172.1"/>
    </source>
</evidence>
<dbReference type="EMBL" id="GBRH01259723">
    <property type="protein sequence ID" value="JAD38172.1"/>
    <property type="molecule type" value="Transcribed_RNA"/>
</dbReference>
<protein>
    <submittedName>
        <fullName evidence="1">Uncharacterized protein</fullName>
    </submittedName>
</protein>
<dbReference type="AlphaFoldDB" id="A0A0A8ZTM0"/>
<reference evidence="1" key="2">
    <citation type="journal article" date="2015" name="Data Brief">
        <title>Shoot transcriptome of the giant reed, Arundo donax.</title>
        <authorList>
            <person name="Barrero R.A."/>
            <person name="Guerrero F.D."/>
            <person name="Moolhuijzen P."/>
            <person name="Goolsby J.A."/>
            <person name="Tidwell J."/>
            <person name="Bellgard S.E."/>
            <person name="Bellgard M.I."/>
        </authorList>
    </citation>
    <scope>NUCLEOTIDE SEQUENCE</scope>
    <source>
        <tissue evidence="1">Shoot tissue taken approximately 20 cm above the soil surface</tissue>
    </source>
</reference>
<sequence length="19" mass="2298">MACKKMIFVVRVKCERSRL</sequence>
<reference evidence="1" key="1">
    <citation type="submission" date="2014-09" db="EMBL/GenBank/DDBJ databases">
        <authorList>
            <person name="Magalhaes I.L.F."/>
            <person name="Oliveira U."/>
            <person name="Santos F.R."/>
            <person name="Vidigal T.H.D.A."/>
            <person name="Brescovit A.D."/>
            <person name="Santos A.J."/>
        </authorList>
    </citation>
    <scope>NUCLEOTIDE SEQUENCE</scope>
    <source>
        <tissue evidence="1">Shoot tissue taken approximately 20 cm above the soil surface</tissue>
    </source>
</reference>